<gene>
    <name evidence="7 8" type="primary">lgt</name>
    <name evidence="8" type="ORF">VB264_07400</name>
</gene>
<dbReference type="EC" id="2.5.1.145" evidence="7"/>
<sequence>MLLTYIDWHTSPEIFEIFGFPIRWYGLMFAMAFLAGYQVLSYIFKKEGRPVEEADELLLYAMIATVVGARMGHYFFYEYPVLLKDPVHFFISMITPPYAGLASHGAVIGMLIAFYLYSKKRNIPYLYVTDRVVPTAALGGAFIRFGNLMNSEIVGKQTDVPWAFNFFNDPSLGHDYFDVVPRHPSQLYECLSCLVLFGILMWFWSREKEKTTNGFMTAIFLLYVFILRFFYEFLKENQVAFENQMEFNMGQWLSVPVVLFAIGILVYAFKSNKKGAA</sequence>
<evidence type="ECO:0000256" key="5">
    <source>
        <dbReference type="ARBA" id="ARBA00022989"/>
    </source>
</evidence>
<comment type="pathway">
    <text evidence="7">Protein modification; lipoprotein biosynthesis (diacylglyceryl transfer).</text>
</comment>
<keyword evidence="3 7" id="KW-0808">Transferase</keyword>
<comment type="subcellular location">
    <subcellularLocation>
        <location evidence="7">Cell membrane</location>
        <topology evidence="7">Multi-pass membrane protein</topology>
    </subcellularLocation>
</comment>
<dbReference type="InterPro" id="IPR001640">
    <property type="entry name" value="Lgt"/>
</dbReference>
<accession>A0ABU5QKN3</accession>
<keyword evidence="5 7" id="KW-1133">Transmembrane helix</keyword>
<dbReference type="Pfam" id="PF01790">
    <property type="entry name" value="LGT"/>
    <property type="match status" value="1"/>
</dbReference>
<feature type="transmembrane region" description="Helical" evidence="7">
    <location>
        <begin position="24"/>
        <end position="45"/>
    </location>
</feature>
<protein>
    <recommendedName>
        <fullName evidence="7">Phosphatidylglycerol--prolipoprotein diacylglyceryl transferase</fullName>
        <ecNumber evidence="7">2.5.1.145</ecNumber>
    </recommendedName>
</protein>
<evidence type="ECO:0000313" key="9">
    <source>
        <dbReference type="Proteomes" id="UP001304671"/>
    </source>
</evidence>
<keyword evidence="9" id="KW-1185">Reference proteome</keyword>
<evidence type="ECO:0000256" key="7">
    <source>
        <dbReference type="HAMAP-Rule" id="MF_01147"/>
    </source>
</evidence>
<dbReference type="HAMAP" id="MF_01147">
    <property type="entry name" value="Lgt"/>
    <property type="match status" value="1"/>
</dbReference>
<evidence type="ECO:0000256" key="1">
    <source>
        <dbReference type="ARBA" id="ARBA00007150"/>
    </source>
</evidence>
<evidence type="ECO:0000313" key="8">
    <source>
        <dbReference type="EMBL" id="MEA5257603.1"/>
    </source>
</evidence>
<feature type="transmembrane region" description="Helical" evidence="7">
    <location>
        <begin position="57"/>
        <end position="77"/>
    </location>
</feature>
<comment type="similarity">
    <text evidence="1 7">Belongs to the Lgt family.</text>
</comment>
<evidence type="ECO:0000256" key="6">
    <source>
        <dbReference type="ARBA" id="ARBA00023136"/>
    </source>
</evidence>
<dbReference type="PANTHER" id="PTHR30589:SF0">
    <property type="entry name" value="PHOSPHATIDYLGLYCEROL--PROLIPOPROTEIN DIACYLGLYCERYL TRANSFERASE"/>
    <property type="match status" value="1"/>
</dbReference>
<comment type="caution">
    <text evidence="8">The sequence shown here is derived from an EMBL/GenBank/DDBJ whole genome shotgun (WGS) entry which is preliminary data.</text>
</comment>
<dbReference type="NCBIfam" id="TIGR00544">
    <property type="entry name" value="lgt"/>
    <property type="match status" value="1"/>
</dbReference>
<dbReference type="GO" id="GO:0008961">
    <property type="term" value="F:phosphatidylglycerol-prolipoprotein diacylglyceryl transferase activity"/>
    <property type="evidence" value="ECO:0007669"/>
    <property type="project" value="UniProtKB-EC"/>
</dbReference>
<evidence type="ECO:0000256" key="2">
    <source>
        <dbReference type="ARBA" id="ARBA00022475"/>
    </source>
</evidence>
<reference evidence="8 9" key="1">
    <citation type="submission" date="2023-12" db="EMBL/GenBank/DDBJ databases">
        <title>Novel species of the genus Arcicella isolated from rivers.</title>
        <authorList>
            <person name="Lu H."/>
        </authorList>
    </citation>
    <scope>NUCLEOTIDE SEQUENCE [LARGE SCALE GENOMIC DNA]</scope>
    <source>
        <strain evidence="8 9">LMG 21963</strain>
    </source>
</reference>
<comment type="function">
    <text evidence="7">Catalyzes the transfer of the diacylglyceryl group from phosphatidylglycerol to the sulfhydryl group of the N-terminal cysteine of a prolipoprotein, the first step in the formation of mature lipoproteins.</text>
</comment>
<keyword evidence="4 7" id="KW-0812">Transmembrane</keyword>
<keyword evidence="2 7" id="KW-1003">Cell membrane</keyword>
<proteinExistence type="inferred from homology"/>
<dbReference type="PANTHER" id="PTHR30589">
    <property type="entry name" value="PROLIPOPROTEIN DIACYLGLYCERYL TRANSFERASE"/>
    <property type="match status" value="1"/>
</dbReference>
<dbReference type="RefSeq" id="WP_323248085.1">
    <property type="nucleotide sequence ID" value="NZ_JAYFUL010000008.1"/>
</dbReference>
<dbReference type="EMBL" id="JAYFUL010000008">
    <property type="protein sequence ID" value="MEA5257603.1"/>
    <property type="molecule type" value="Genomic_DNA"/>
</dbReference>
<evidence type="ECO:0000256" key="3">
    <source>
        <dbReference type="ARBA" id="ARBA00022679"/>
    </source>
</evidence>
<feature type="transmembrane region" description="Helical" evidence="7">
    <location>
        <begin position="97"/>
        <end position="117"/>
    </location>
</feature>
<comment type="catalytic activity">
    <reaction evidence="7">
        <text>L-cysteinyl-[prolipoprotein] + a 1,2-diacyl-sn-glycero-3-phospho-(1'-sn-glycerol) = an S-1,2-diacyl-sn-glyceryl-L-cysteinyl-[prolipoprotein] + sn-glycerol 1-phosphate + H(+)</text>
        <dbReference type="Rhea" id="RHEA:56712"/>
        <dbReference type="Rhea" id="RHEA-COMP:14679"/>
        <dbReference type="Rhea" id="RHEA-COMP:14680"/>
        <dbReference type="ChEBI" id="CHEBI:15378"/>
        <dbReference type="ChEBI" id="CHEBI:29950"/>
        <dbReference type="ChEBI" id="CHEBI:57685"/>
        <dbReference type="ChEBI" id="CHEBI:64716"/>
        <dbReference type="ChEBI" id="CHEBI:140658"/>
        <dbReference type="EC" id="2.5.1.145"/>
    </reaction>
</comment>
<dbReference type="Proteomes" id="UP001304671">
    <property type="component" value="Unassembled WGS sequence"/>
</dbReference>
<feature type="transmembrane region" description="Helical" evidence="7">
    <location>
        <begin position="251"/>
        <end position="269"/>
    </location>
</feature>
<feature type="transmembrane region" description="Helical" evidence="7">
    <location>
        <begin position="211"/>
        <end position="231"/>
    </location>
</feature>
<evidence type="ECO:0000256" key="4">
    <source>
        <dbReference type="ARBA" id="ARBA00022692"/>
    </source>
</evidence>
<feature type="transmembrane region" description="Helical" evidence="7">
    <location>
        <begin position="186"/>
        <end position="204"/>
    </location>
</feature>
<keyword evidence="6 7" id="KW-0472">Membrane</keyword>
<feature type="binding site" evidence="7">
    <location>
        <position position="144"/>
    </location>
    <ligand>
        <name>a 1,2-diacyl-sn-glycero-3-phospho-(1'-sn-glycerol)</name>
        <dbReference type="ChEBI" id="CHEBI:64716"/>
    </ligand>
</feature>
<name>A0ABU5QKN3_9BACT</name>
<organism evidence="8 9">
    <name type="scientific">Arcicella aquatica</name>
    <dbReference type="NCBI Taxonomy" id="217141"/>
    <lineage>
        <taxon>Bacteria</taxon>
        <taxon>Pseudomonadati</taxon>
        <taxon>Bacteroidota</taxon>
        <taxon>Cytophagia</taxon>
        <taxon>Cytophagales</taxon>
        <taxon>Flectobacillaceae</taxon>
        <taxon>Arcicella</taxon>
    </lineage>
</organism>